<dbReference type="SUPFAM" id="SSF55120">
    <property type="entry name" value="Pseudouridine synthase"/>
    <property type="match status" value="1"/>
</dbReference>
<evidence type="ECO:0000256" key="7">
    <source>
        <dbReference type="ARBA" id="ARBA00042843"/>
    </source>
</evidence>
<reference evidence="13 14" key="1">
    <citation type="submission" date="2018-05" db="EMBL/GenBank/DDBJ databases">
        <title>Rhodoferax soyangensis sp.nov., isolated from an oligotrophic freshwater lake.</title>
        <authorList>
            <person name="Park M."/>
        </authorList>
    </citation>
    <scope>NUCLEOTIDE SEQUENCE [LARGE SCALE GENOMIC DNA]</scope>
    <source>
        <strain evidence="13 14">IMCC26218</strain>
    </source>
</reference>
<dbReference type="Proteomes" id="UP000260665">
    <property type="component" value="Unassembled WGS sequence"/>
</dbReference>
<dbReference type="InterPro" id="IPR002942">
    <property type="entry name" value="S4_RNA-bd"/>
</dbReference>
<evidence type="ECO:0000256" key="8">
    <source>
        <dbReference type="ARBA" id="ARBA00042890"/>
    </source>
</evidence>
<accession>A0A3E1RA47</accession>
<evidence type="ECO:0000256" key="2">
    <source>
        <dbReference type="ARBA" id="ARBA00036535"/>
    </source>
</evidence>
<dbReference type="PROSITE" id="PS50889">
    <property type="entry name" value="S4"/>
    <property type="match status" value="1"/>
</dbReference>
<dbReference type="PANTHER" id="PTHR47683:SF2">
    <property type="entry name" value="RNA-BINDING S4 DOMAIN-CONTAINING PROTEIN"/>
    <property type="match status" value="1"/>
</dbReference>
<dbReference type="InterPro" id="IPR050343">
    <property type="entry name" value="RsuA_PseudoU_synthase"/>
</dbReference>
<gene>
    <name evidence="13" type="ORF">DIC66_15815</name>
</gene>
<dbReference type="EMBL" id="QFZK01000011">
    <property type="protein sequence ID" value="RFO95902.1"/>
    <property type="molecule type" value="Genomic_DNA"/>
</dbReference>
<feature type="domain" description="RNA-binding S4" evidence="12">
    <location>
        <begin position="62"/>
        <end position="103"/>
    </location>
</feature>
<name>A0A3E1RA47_9BURK</name>
<comment type="catalytic activity">
    <reaction evidence="2">
        <text>uridine(2604) in 23S rRNA = pseudouridine(2604) in 23S rRNA</text>
        <dbReference type="Rhea" id="RHEA:38875"/>
        <dbReference type="Rhea" id="RHEA-COMP:10093"/>
        <dbReference type="Rhea" id="RHEA-COMP:10094"/>
        <dbReference type="ChEBI" id="CHEBI:65314"/>
        <dbReference type="ChEBI" id="CHEBI:65315"/>
        <dbReference type="EC" id="5.4.99.21"/>
    </reaction>
</comment>
<evidence type="ECO:0000313" key="13">
    <source>
        <dbReference type="EMBL" id="RFO95902.1"/>
    </source>
</evidence>
<dbReference type="RefSeq" id="WP_117178937.1">
    <property type="nucleotide sequence ID" value="NZ_QFZK01000011.1"/>
</dbReference>
<evidence type="ECO:0000256" key="5">
    <source>
        <dbReference type="ARBA" id="ARBA00041420"/>
    </source>
</evidence>
<dbReference type="SUPFAM" id="SSF55174">
    <property type="entry name" value="Alpha-L RNA-binding motif"/>
    <property type="match status" value="1"/>
</dbReference>
<feature type="compositionally biased region" description="Basic and acidic residues" evidence="11">
    <location>
        <begin position="8"/>
        <end position="27"/>
    </location>
</feature>
<evidence type="ECO:0000256" key="11">
    <source>
        <dbReference type="SAM" id="MobiDB-lite"/>
    </source>
</evidence>
<evidence type="ECO:0000256" key="3">
    <source>
        <dbReference type="ARBA" id="ARBA00038922"/>
    </source>
</evidence>
<protein>
    <recommendedName>
        <fullName evidence="4">Dual-specificity RNA pseudouridine synthase RluF</fullName>
        <ecNumber evidence="3">5.4.99.21</ecNumber>
    </recommendedName>
    <alternativeName>
        <fullName evidence="6">23S rRNA pseudouridine(2604) synthase</fullName>
    </alternativeName>
    <alternativeName>
        <fullName evidence="8">Ribosomal large subunit pseudouridine synthase F</fullName>
    </alternativeName>
    <alternativeName>
        <fullName evidence="7">rRNA pseudouridylate synthase F</fullName>
    </alternativeName>
    <alternativeName>
        <fullName evidence="9">rRNA-uridine isomerase F</fullName>
    </alternativeName>
    <alternativeName>
        <fullName evidence="5">tRNA(Tyr) pseudouridine(35) synthase</fullName>
    </alternativeName>
</protein>
<keyword evidence="10" id="KW-0694">RNA-binding</keyword>
<dbReference type="CDD" id="cd00165">
    <property type="entry name" value="S4"/>
    <property type="match status" value="1"/>
</dbReference>
<dbReference type="AlphaFoldDB" id="A0A3E1RA47"/>
<keyword evidence="14" id="KW-1185">Reference proteome</keyword>
<proteinExistence type="predicted"/>
<dbReference type="GO" id="GO:0006396">
    <property type="term" value="P:RNA processing"/>
    <property type="evidence" value="ECO:0007669"/>
    <property type="project" value="UniProtKB-ARBA"/>
</dbReference>
<feature type="region of interest" description="Disordered" evidence="11">
    <location>
        <begin position="1"/>
        <end position="63"/>
    </location>
</feature>
<dbReference type="OrthoDB" id="9807213at2"/>
<dbReference type="InterPro" id="IPR036986">
    <property type="entry name" value="S4_RNA-bd_sf"/>
</dbReference>
<evidence type="ECO:0000256" key="1">
    <source>
        <dbReference type="ARBA" id="ARBA00036390"/>
    </source>
</evidence>
<organism evidence="13 14">
    <name type="scientific">Rhodoferax lacus</name>
    <dbReference type="NCBI Taxonomy" id="2184758"/>
    <lineage>
        <taxon>Bacteria</taxon>
        <taxon>Pseudomonadati</taxon>
        <taxon>Pseudomonadota</taxon>
        <taxon>Betaproteobacteria</taxon>
        <taxon>Burkholderiales</taxon>
        <taxon>Comamonadaceae</taxon>
        <taxon>Rhodoferax</taxon>
    </lineage>
</organism>
<dbReference type="GO" id="GO:0003723">
    <property type="term" value="F:RNA binding"/>
    <property type="evidence" value="ECO:0007669"/>
    <property type="project" value="UniProtKB-KW"/>
</dbReference>
<dbReference type="GO" id="GO:0001522">
    <property type="term" value="P:pseudouridine synthesis"/>
    <property type="evidence" value="ECO:0007669"/>
    <property type="project" value="InterPro"/>
</dbReference>
<feature type="region of interest" description="Disordered" evidence="11">
    <location>
        <begin position="131"/>
        <end position="162"/>
    </location>
</feature>
<dbReference type="InterPro" id="IPR020103">
    <property type="entry name" value="PsdUridine_synth_cat_dom_sf"/>
</dbReference>
<comment type="catalytic activity">
    <reaction evidence="1">
        <text>uridine(35) in tRNA(Tyr) = pseudouridine(35) in tRNA(Tyr)</text>
        <dbReference type="Rhea" id="RHEA:60556"/>
        <dbReference type="Rhea" id="RHEA-COMP:15607"/>
        <dbReference type="Rhea" id="RHEA-COMP:15608"/>
        <dbReference type="ChEBI" id="CHEBI:65314"/>
        <dbReference type="ChEBI" id="CHEBI:65315"/>
    </reaction>
</comment>
<evidence type="ECO:0000256" key="6">
    <source>
        <dbReference type="ARBA" id="ARBA00041697"/>
    </source>
</evidence>
<evidence type="ECO:0000256" key="10">
    <source>
        <dbReference type="PROSITE-ProRule" id="PRU00182"/>
    </source>
</evidence>
<dbReference type="Gene3D" id="3.30.2350.10">
    <property type="entry name" value="Pseudouridine synthase"/>
    <property type="match status" value="1"/>
</dbReference>
<evidence type="ECO:0000259" key="12">
    <source>
        <dbReference type="Pfam" id="PF01479"/>
    </source>
</evidence>
<dbReference type="Pfam" id="PF01479">
    <property type="entry name" value="S4"/>
    <property type="match status" value="1"/>
</dbReference>
<dbReference type="EC" id="5.4.99.21" evidence="3"/>
<evidence type="ECO:0000256" key="9">
    <source>
        <dbReference type="ARBA" id="ARBA00043147"/>
    </source>
</evidence>
<dbReference type="GO" id="GO:0160138">
    <property type="term" value="F:23S rRNA pseudouridine(2604) synthase activity"/>
    <property type="evidence" value="ECO:0007669"/>
    <property type="project" value="UniProtKB-EC"/>
</dbReference>
<dbReference type="Gene3D" id="3.10.290.10">
    <property type="entry name" value="RNA-binding S4 domain"/>
    <property type="match status" value="1"/>
</dbReference>
<evidence type="ECO:0000256" key="4">
    <source>
        <dbReference type="ARBA" id="ARBA00039989"/>
    </source>
</evidence>
<dbReference type="PANTHER" id="PTHR47683">
    <property type="entry name" value="PSEUDOURIDINE SYNTHASE FAMILY PROTEIN-RELATED"/>
    <property type="match status" value="1"/>
</dbReference>
<comment type="caution">
    <text evidence="13">The sequence shown here is derived from an EMBL/GenBank/DDBJ whole genome shotgun (WGS) entry which is preliminary data.</text>
</comment>
<sequence length="327" mass="36042">MSTFQRAARPEGAPEARRERPAGDRPNQRPATASAGPKPRNRPRTVDRTPPVSAPAADPGERLSKRVMQLKGCSRSEAEQYIECGWVMVNGVVVEDPPFRVQQQTVTMDPAASLLNMADVTLILNKPSGWLDGVEEEDDDEDDAPRPASGPRGRGGKGAKPRVDNARSLLTAANHCPHDPAEIRLLKRHLLHLEAEVPLETGASGLVVFTQDWRTTRKLSEDLGSMEHEIIADVAGEVDEEALQKIARALKDERTPLPHTKFSVNSSSEEMSKLRFAIKGAHPGLVAYLCERGGLQLLAMRRIRLGRVTLSDLPVGQWRYLSVHEKF</sequence>
<feature type="compositionally biased region" description="Acidic residues" evidence="11">
    <location>
        <begin position="133"/>
        <end position="143"/>
    </location>
</feature>
<evidence type="ECO:0000313" key="14">
    <source>
        <dbReference type="Proteomes" id="UP000260665"/>
    </source>
</evidence>